<dbReference type="GO" id="GO:0016887">
    <property type="term" value="F:ATP hydrolysis activity"/>
    <property type="evidence" value="ECO:0007669"/>
    <property type="project" value="InterPro"/>
</dbReference>
<dbReference type="Gene3D" id="1.20.1560.10">
    <property type="entry name" value="ABC transporter type 1, transmembrane domain"/>
    <property type="match status" value="1"/>
</dbReference>
<dbReference type="InterPro" id="IPR027417">
    <property type="entry name" value="P-loop_NTPase"/>
</dbReference>
<keyword evidence="7 9" id="KW-1133">Transmembrane helix</keyword>
<feature type="domain" description="ABC transmembrane type-1" evidence="11">
    <location>
        <begin position="17"/>
        <end position="299"/>
    </location>
</feature>
<dbReference type="FunFam" id="3.40.50.300:FF:000221">
    <property type="entry name" value="Multidrug ABC transporter ATP-binding protein"/>
    <property type="match status" value="1"/>
</dbReference>
<dbReference type="PANTHER" id="PTHR43394:SF1">
    <property type="entry name" value="ATP-BINDING CASSETTE SUB-FAMILY B MEMBER 10, MITOCHONDRIAL"/>
    <property type="match status" value="1"/>
</dbReference>
<evidence type="ECO:0000256" key="3">
    <source>
        <dbReference type="ARBA" id="ARBA00022475"/>
    </source>
</evidence>
<keyword evidence="5" id="KW-0547">Nucleotide-binding</keyword>
<evidence type="ECO:0000256" key="9">
    <source>
        <dbReference type="SAM" id="Phobius"/>
    </source>
</evidence>
<evidence type="ECO:0000259" key="11">
    <source>
        <dbReference type="PROSITE" id="PS50929"/>
    </source>
</evidence>
<dbReference type="Pfam" id="PF00664">
    <property type="entry name" value="ABC_membrane"/>
    <property type="match status" value="1"/>
</dbReference>
<accession>A0A943EMJ5</accession>
<dbReference type="InterPro" id="IPR017871">
    <property type="entry name" value="ABC_transporter-like_CS"/>
</dbReference>
<dbReference type="PROSITE" id="PS00211">
    <property type="entry name" value="ABC_TRANSPORTER_1"/>
    <property type="match status" value="1"/>
</dbReference>
<evidence type="ECO:0000256" key="6">
    <source>
        <dbReference type="ARBA" id="ARBA00022840"/>
    </source>
</evidence>
<dbReference type="RefSeq" id="WP_303888180.1">
    <property type="nucleotide sequence ID" value="NZ_JAGZCC010000091.1"/>
</dbReference>
<feature type="domain" description="ABC transporter" evidence="10">
    <location>
        <begin position="332"/>
        <end position="568"/>
    </location>
</feature>
<evidence type="ECO:0000256" key="1">
    <source>
        <dbReference type="ARBA" id="ARBA00004651"/>
    </source>
</evidence>
<dbReference type="GO" id="GO:0005886">
    <property type="term" value="C:plasma membrane"/>
    <property type="evidence" value="ECO:0007669"/>
    <property type="project" value="UniProtKB-SubCell"/>
</dbReference>
<dbReference type="InterPro" id="IPR039421">
    <property type="entry name" value="Type_1_exporter"/>
</dbReference>
<evidence type="ECO:0000313" key="13">
    <source>
        <dbReference type="Proteomes" id="UP000751224"/>
    </source>
</evidence>
<dbReference type="InterPro" id="IPR036640">
    <property type="entry name" value="ABC1_TM_sf"/>
</dbReference>
<dbReference type="InterPro" id="IPR011527">
    <property type="entry name" value="ABC1_TM_dom"/>
</dbReference>
<dbReference type="CDD" id="cd18548">
    <property type="entry name" value="ABC_6TM_Tm287_like"/>
    <property type="match status" value="1"/>
</dbReference>
<dbReference type="Proteomes" id="UP000751224">
    <property type="component" value="Unassembled WGS sequence"/>
</dbReference>
<sequence>MLKTLLAQVKEYKKPAILTPLLVVIEVILEVTIPFLMSLIIDQGINNNDMDAVIKIGIMMLVASFISLSTGVLAGKYAAKASTGFAKNLRKAMYYNIQNFSFANIDKYSTAGLVTRLMTDVTNVQNAFQMIIRMCIRAPLMMISAMIMAFTINADLAMIFVVAIIFLGIILVFIMSRAHPLFRKIFRTYDDLNASVQENINGIRVVKAYVREEYEDEKFKKTSGLIYRLFLKAESYLVFNQPIMQFTVYGCIIAISWFGAHMIVGGSLTTGELTSMFTYIMMILMSLMMLSMVFVMIVMSIASAQRISEVINEKSTLHNPKNPEYEIKDGSIDFNNVSFSYFDDQEEVNLKDINVHIKSGQTVGVIGGTGSAKSTFVQLIPRLYDVTHGEVLVGGKDVRSYDLDTLRNEVAMVLQKNVLFSGTIKDNLRWGNKNATDEEIVHACKLAQADEFIQRFPDKYDTYIEQGGSNVSGGQKQRLCIARALLKKPKILILDDSTSAVDTKTDALIRKAFREVIPGTTKLIIAQRISSVEDADLIIVLDDGKISAMGTNDELLQTSEIYKDIYETQKKGGSLSE</sequence>
<keyword evidence="3" id="KW-1003">Cell membrane</keyword>
<evidence type="ECO:0000256" key="2">
    <source>
        <dbReference type="ARBA" id="ARBA00022448"/>
    </source>
</evidence>
<feature type="transmembrane region" description="Helical" evidence="9">
    <location>
        <begin position="246"/>
        <end position="264"/>
    </location>
</feature>
<evidence type="ECO:0000256" key="8">
    <source>
        <dbReference type="ARBA" id="ARBA00023136"/>
    </source>
</evidence>
<feature type="transmembrane region" description="Helical" evidence="9">
    <location>
        <begin position="53"/>
        <end position="74"/>
    </location>
</feature>
<dbReference type="SUPFAM" id="SSF90123">
    <property type="entry name" value="ABC transporter transmembrane region"/>
    <property type="match status" value="1"/>
</dbReference>
<dbReference type="EMBL" id="JAGZCC010000091">
    <property type="protein sequence ID" value="MBS5589156.1"/>
    <property type="molecule type" value="Genomic_DNA"/>
</dbReference>
<feature type="transmembrane region" description="Helical" evidence="9">
    <location>
        <begin position="276"/>
        <end position="298"/>
    </location>
</feature>
<dbReference type="PROSITE" id="PS50929">
    <property type="entry name" value="ABC_TM1F"/>
    <property type="match status" value="1"/>
</dbReference>
<evidence type="ECO:0000259" key="10">
    <source>
        <dbReference type="PROSITE" id="PS50893"/>
    </source>
</evidence>
<dbReference type="PANTHER" id="PTHR43394">
    <property type="entry name" value="ATP-DEPENDENT PERMEASE MDL1, MITOCHONDRIAL"/>
    <property type="match status" value="1"/>
</dbReference>
<keyword evidence="8 9" id="KW-0472">Membrane</keyword>
<dbReference type="GO" id="GO:0015421">
    <property type="term" value="F:ABC-type oligopeptide transporter activity"/>
    <property type="evidence" value="ECO:0007669"/>
    <property type="project" value="TreeGrafter"/>
</dbReference>
<organism evidence="12 13">
    <name type="scientific">Thomasclavelia spiroformis</name>
    <dbReference type="NCBI Taxonomy" id="29348"/>
    <lineage>
        <taxon>Bacteria</taxon>
        <taxon>Bacillati</taxon>
        <taxon>Bacillota</taxon>
        <taxon>Erysipelotrichia</taxon>
        <taxon>Erysipelotrichales</taxon>
        <taxon>Coprobacillaceae</taxon>
        <taxon>Thomasclavelia</taxon>
    </lineage>
</organism>
<keyword evidence="2" id="KW-0813">Transport</keyword>
<dbReference type="SUPFAM" id="SSF52540">
    <property type="entry name" value="P-loop containing nucleoside triphosphate hydrolases"/>
    <property type="match status" value="1"/>
</dbReference>
<dbReference type="InterPro" id="IPR003439">
    <property type="entry name" value="ABC_transporter-like_ATP-bd"/>
</dbReference>
<dbReference type="AlphaFoldDB" id="A0A943EMJ5"/>
<proteinExistence type="predicted"/>
<name>A0A943EMJ5_9FIRM</name>
<evidence type="ECO:0000256" key="5">
    <source>
        <dbReference type="ARBA" id="ARBA00022741"/>
    </source>
</evidence>
<keyword evidence="6 12" id="KW-0067">ATP-binding</keyword>
<dbReference type="SMART" id="SM00382">
    <property type="entry name" value="AAA"/>
    <property type="match status" value="1"/>
</dbReference>
<feature type="transmembrane region" description="Helical" evidence="9">
    <location>
        <begin position="158"/>
        <end position="178"/>
    </location>
</feature>
<evidence type="ECO:0000313" key="12">
    <source>
        <dbReference type="EMBL" id="MBS5589156.1"/>
    </source>
</evidence>
<comment type="caution">
    <text evidence="12">The sequence shown here is derived from an EMBL/GenBank/DDBJ whole genome shotgun (WGS) entry which is preliminary data.</text>
</comment>
<keyword evidence="4 9" id="KW-0812">Transmembrane</keyword>
<evidence type="ECO:0000256" key="7">
    <source>
        <dbReference type="ARBA" id="ARBA00022989"/>
    </source>
</evidence>
<evidence type="ECO:0000256" key="4">
    <source>
        <dbReference type="ARBA" id="ARBA00022692"/>
    </source>
</evidence>
<dbReference type="PROSITE" id="PS50893">
    <property type="entry name" value="ABC_TRANSPORTER_2"/>
    <property type="match status" value="1"/>
</dbReference>
<dbReference type="GO" id="GO:0005524">
    <property type="term" value="F:ATP binding"/>
    <property type="evidence" value="ECO:0007669"/>
    <property type="project" value="UniProtKB-KW"/>
</dbReference>
<gene>
    <name evidence="12" type="ORF">KHX14_10210</name>
</gene>
<protein>
    <submittedName>
        <fullName evidence="12">ABC transporter ATP-binding protein</fullName>
    </submittedName>
</protein>
<dbReference type="Pfam" id="PF00005">
    <property type="entry name" value="ABC_tran"/>
    <property type="match status" value="1"/>
</dbReference>
<feature type="transmembrane region" description="Helical" evidence="9">
    <location>
        <begin position="134"/>
        <end position="152"/>
    </location>
</feature>
<comment type="subcellular location">
    <subcellularLocation>
        <location evidence="1">Cell membrane</location>
        <topology evidence="1">Multi-pass membrane protein</topology>
    </subcellularLocation>
</comment>
<dbReference type="Gene3D" id="3.40.50.300">
    <property type="entry name" value="P-loop containing nucleotide triphosphate hydrolases"/>
    <property type="match status" value="1"/>
</dbReference>
<dbReference type="InterPro" id="IPR003593">
    <property type="entry name" value="AAA+_ATPase"/>
</dbReference>
<reference evidence="12" key="1">
    <citation type="submission" date="2021-02" db="EMBL/GenBank/DDBJ databases">
        <title>Infant gut strain persistence is associated with maternal origin, phylogeny, and functional potential including surface adhesion and iron acquisition.</title>
        <authorList>
            <person name="Lou Y.C."/>
        </authorList>
    </citation>
    <scope>NUCLEOTIDE SEQUENCE</scope>
    <source>
        <strain evidence="12">L3_108_000G1_dasL3_108_000G1_metabat.metabat.11</strain>
    </source>
</reference>
<feature type="transmembrane region" description="Helical" evidence="9">
    <location>
        <begin position="21"/>
        <end position="41"/>
    </location>
</feature>